<dbReference type="InterPro" id="IPR007632">
    <property type="entry name" value="Anoctamin"/>
</dbReference>
<evidence type="ECO:0000313" key="12">
    <source>
        <dbReference type="EMBL" id="KAJ7424701.1"/>
    </source>
</evidence>
<evidence type="ECO:0000259" key="10">
    <source>
        <dbReference type="Pfam" id="PF04547"/>
    </source>
</evidence>
<feature type="transmembrane region" description="Helical" evidence="8">
    <location>
        <begin position="398"/>
        <end position="425"/>
    </location>
</feature>
<evidence type="ECO:0000256" key="4">
    <source>
        <dbReference type="ARBA" id="ARBA00022692"/>
    </source>
</evidence>
<evidence type="ECO:0000256" key="1">
    <source>
        <dbReference type="ARBA" id="ARBA00004651"/>
    </source>
</evidence>
<evidence type="ECO:0000256" key="6">
    <source>
        <dbReference type="ARBA" id="ARBA00023136"/>
    </source>
</evidence>
<evidence type="ECO:0000256" key="3">
    <source>
        <dbReference type="ARBA" id="ARBA00022475"/>
    </source>
</evidence>
<protein>
    <recommendedName>
        <fullName evidence="8">Anoctamin</fullName>
    </recommendedName>
</protein>
<name>A0ABQ9DMI5_9PASS</name>
<keyword evidence="4 8" id="KW-0812">Transmembrane</keyword>
<comment type="similarity">
    <text evidence="2 8">Belongs to the anoctamin family.</text>
</comment>
<keyword evidence="13" id="KW-1185">Reference proteome</keyword>
<dbReference type="InterPro" id="IPR049452">
    <property type="entry name" value="Anoctamin_TM"/>
</dbReference>
<keyword evidence="7" id="KW-0325">Glycoprotein</keyword>
<keyword evidence="5 8" id="KW-1133">Transmembrane helix</keyword>
<feature type="region of interest" description="Disordered" evidence="9">
    <location>
        <begin position="123"/>
        <end position="182"/>
    </location>
</feature>
<comment type="caution">
    <text evidence="12">The sequence shown here is derived from an EMBL/GenBank/DDBJ whole genome shotgun (WGS) entry which is preliminary data.</text>
</comment>
<evidence type="ECO:0000256" key="9">
    <source>
        <dbReference type="SAM" id="MobiDB-lite"/>
    </source>
</evidence>
<feature type="compositionally biased region" description="Polar residues" evidence="9">
    <location>
        <begin position="144"/>
        <end position="160"/>
    </location>
</feature>
<evidence type="ECO:0000256" key="8">
    <source>
        <dbReference type="RuleBase" id="RU280814"/>
    </source>
</evidence>
<feature type="domain" description="Anoctamin transmembrane" evidence="10">
    <location>
        <begin position="389"/>
        <end position="489"/>
    </location>
</feature>
<reference evidence="12" key="1">
    <citation type="submission" date="2019-10" db="EMBL/GenBank/DDBJ databases">
        <authorList>
            <person name="Soares A.E.R."/>
            <person name="Aleixo A."/>
            <person name="Schneider P."/>
            <person name="Miyaki C.Y."/>
            <person name="Schneider M.P."/>
            <person name="Mello C."/>
            <person name="Vasconcelos A.T.R."/>
        </authorList>
    </citation>
    <scope>NUCLEOTIDE SEQUENCE</scope>
    <source>
        <tissue evidence="12">Muscle</tissue>
    </source>
</reference>
<dbReference type="InterPro" id="IPR032394">
    <property type="entry name" value="Anoct_dimer"/>
</dbReference>
<comment type="caution">
    <text evidence="8">Lacks conserved residue(s) required for the propagation of feature annotation.</text>
</comment>
<dbReference type="EMBL" id="WHWB01032634">
    <property type="protein sequence ID" value="KAJ7424701.1"/>
    <property type="molecule type" value="Genomic_DNA"/>
</dbReference>
<feature type="domain" description="Anoctamin dimerisation" evidence="11">
    <location>
        <begin position="269"/>
        <end position="388"/>
    </location>
</feature>
<organism evidence="12 13">
    <name type="scientific">Willisornis vidua</name>
    <name type="common">Xingu scale-backed antbird</name>
    <dbReference type="NCBI Taxonomy" id="1566151"/>
    <lineage>
        <taxon>Eukaryota</taxon>
        <taxon>Metazoa</taxon>
        <taxon>Chordata</taxon>
        <taxon>Craniata</taxon>
        <taxon>Vertebrata</taxon>
        <taxon>Euteleostomi</taxon>
        <taxon>Archelosauria</taxon>
        <taxon>Archosauria</taxon>
        <taxon>Dinosauria</taxon>
        <taxon>Saurischia</taxon>
        <taxon>Theropoda</taxon>
        <taxon>Coelurosauria</taxon>
        <taxon>Aves</taxon>
        <taxon>Neognathae</taxon>
        <taxon>Neoaves</taxon>
        <taxon>Telluraves</taxon>
        <taxon>Australaves</taxon>
        <taxon>Passeriformes</taxon>
        <taxon>Thamnophilidae</taxon>
        <taxon>Willisornis</taxon>
    </lineage>
</organism>
<sequence length="489" mass="55231">MGQAQRVAVNGVTSDWPPVTSGVPQGSPLGPVLFNIFINDLDAGLEGILSKSTHDTKLGGAADSLGGREALQRDLDRSEDGEITDHIKFCRRKCQILHLGWGKGKELVFVTEDHEILKGMNTSKSETVKDHPLKPSRRSMPCLVQSQTHPQSLSKHSSFLQPNRVQPQPRPQPLSAGTSTTTVDVVSERAKVVETLENNLLKLSNTEYGDPFLDVGKDKDTYTDDSEHGNYDARTDQSLLIQNKLTRQKTEPRTKSSLKSDAMASSGLFFKDGKKRIDYILVYKKSSPQVEKRSTFEKNLRAEGLMLEREPAVTNSDIMFVKIHCPWETLCKYAERMNIRMPFSLQRNMRELKSWLPRNPMKLDKEALPDLEETDCYTAPFSRARIHQRYFGEKIGLYFAWLGWYTGMLIPAALVGLFVFLYGLFTMDSSQVSKEICEANETIMCPMCERNCTLQKLNESCIYAKVTHLFDNGGTVFFAIFMAIWGQTF</sequence>
<dbReference type="Pfam" id="PF04547">
    <property type="entry name" value="Anoctamin"/>
    <property type="match status" value="1"/>
</dbReference>
<evidence type="ECO:0000313" key="13">
    <source>
        <dbReference type="Proteomes" id="UP001145742"/>
    </source>
</evidence>
<evidence type="ECO:0000256" key="2">
    <source>
        <dbReference type="ARBA" id="ARBA00009671"/>
    </source>
</evidence>
<dbReference type="Pfam" id="PF16178">
    <property type="entry name" value="Anoct_dimer"/>
    <property type="match status" value="1"/>
</dbReference>
<proteinExistence type="inferred from homology"/>
<evidence type="ECO:0000256" key="7">
    <source>
        <dbReference type="ARBA" id="ARBA00023180"/>
    </source>
</evidence>
<keyword evidence="6 8" id="KW-0472">Membrane</keyword>
<dbReference type="PANTHER" id="PTHR12308:SF16">
    <property type="entry name" value="ANOCTAMIN-3"/>
    <property type="match status" value="1"/>
</dbReference>
<evidence type="ECO:0000256" key="5">
    <source>
        <dbReference type="ARBA" id="ARBA00022989"/>
    </source>
</evidence>
<accession>A0ABQ9DMI5</accession>
<gene>
    <name evidence="12" type="ORF">WISP_27566</name>
</gene>
<dbReference type="PANTHER" id="PTHR12308">
    <property type="entry name" value="ANOCTAMIN"/>
    <property type="match status" value="1"/>
</dbReference>
<evidence type="ECO:0000259" key="11">
    <source>
        <dbReference type="Pfam" id="PF16178"/>
    </source>
</evidence>
<dbReference type="Proteomes" id="UP001145742">
    <property type="component" value="Unassembled WGS sequence"/>
</dbReference>
<keyword evidence="3" id="KW-1003">Cell membrane</keyword>
<comment type="subcellular location">
    <subcellularLocation>
        <location evidence="1">Cell membrane</location>
        <topology evidence="1">Multi-pass membrane protein</topology>
    </subcellularLocation>
    <subcellularLocation>
        <location evidence="8">Membrane</location>
        <topology evidence="8">Multi-pass membrane protein</topology>
    </subcellularLocation>
</comment>